<dbReference type="PIRSF" id="PIRSF006470">
    <property type="entry name" value="DctB"/>
    <property type="match status" value="1"/>
</dbReference>
<dbReference type="NCBIfam" id="TIGR00787">
    <property type="entry name" value="dctP"/>
    <property type="match status" value="1"/>
</dbReference>
<evidence type="ECO:0000313" key="6">
    <source>
        <dbReference type="EMBL" id="SHJ25927.1"/>
    </source>
</evidence>
<comment type="subcellular location">
    <subcellularLocation>
        <location evidence="1">Cell envelope</location>
    </subcellularLocation>
</comment>
<dbReference type="InterPro" id="IPR018389">
    <property type="entry name" value="DctP_fam"/>
</dbReference>
<evidence type="ECO:0000256" key="1">
    <source>
        <dbReference type="ARBA" id="ARBA00004196"/>
    </source>
</evidence>
<name>A0A1M6HUX4_9FIRM</name>
<feature type="chain" id="PRO_5039231389" evidence="5">
    <location>
        <begin position="25"/>
        <end position="352"/>
    </location>
</feature>
<dbReference type="OrthoDB" id="9815946at2"/>
<dbReference type="InterPro" id="IPR004682">
    <property type="entry name" value="TRAP_DctP"/>
</dbReference>
<dbReference type="PANTHER" id="PTHR33376:SF4">
    <property type="entry name" value="SIALIC ACID-BINDING PERIPLASMIC PROTEIN SIAP"/>
    <property type="match status" value="1"/>
</dbReference>
<sequence length="352" mass="39106">MKNKKIVSLICLVLVMSLMFVGCGGNGQQTSGESQGSEEKLIWKFAHSGRNDDMLDSYAKKFKDVIEAKSNGRVEIQLFPAEQLGDDNARLEHAQNGTAEFVIVAAPFIGSVAPEMQVFGLNFVFSEDTSVNAKVLREGKAAEKLETIMLDKNVKIVDWITEDFSCWTSNKPIRNLADIKDQKIRVMESPMDIEGLKVLGANPTPISFTEVYSALQLNMVDGQQNPIVIINSNKFNEVQKYLMLSNHTVVVDILASNPNFYNGLSEADRKLVDEAVAEVNGYITNMQSEMTGEALQAIEDAGTTEIIEFSGEIRNEFKEASKVAMDKYFELAGESGKEIYNLLIEDVKNFDQ</sequence>
<proteinExistence type="inferred from homology"/>
<dbReference type="PANTHER" id="PTHR33376">
    <property type="match status" value="1"/>
</dbReference>
<dbReference type="GO" id="GO:0030288">
    <property type="term" value="C:outer membrane-bounded periplasmic space"/>
    <property type="evidence" value="ECO:0007669"/>
    <property type="project" value="InterPro"/>
</dbReference>
<keyword evidence="3" id="KW-0813">Transport</keyword>
<gene>
    <name evidence="6" type="ORF">SAMN02745751_02119</name>
</gene>
<evidence type="ECO:0000256" key="2">
    <source>
        <dbReference type="ARBA" id="ARBA00009023"/>
    </source>
</evidence>
<dbReference type="EMBL" id="FQZL01000014">
    <property type="protein sequence ID" value="SHJ25927.1"/>
    <property type="molecule type" value="Genomic_DNA"/>
</dbReference>
<protein>
    <submittedName>
        <fullName evidence="6">Extracellular solute-binding protein, family 7</fullName>
    </submittedName>
</protein>
<feature type="signal peptide" evidence="5">
    <location>
        <begin position="1"/>
        <end position="24"/>
    </location>
</feature>
<reference evidence="6 7" key="1">
    <citation type="submission" date="2016-11" db="EMBL/GenBank/DDBJ databases">
        <authorList>
            <person name="Jaros S."/>
            <person name="Januszkiewicz K."/>
            <person name="Wedrychowicz H."/>
        </authorList>
    </citation>
    <scope>NUCLEOTIDE SEQUENCE [LARGE SCALE GENOMIC DNA]</scope>
    <source>
        <strain evidence="6 7">DSM 17477</strain>
    </source>
</reference>
<evidence type="ECO:0000256" key="3">
    <source>
        <dbReference type="ARBA" id="ARBA00022448"/>
    </source>
</evidence>
<dbReference type="PROSITE" id="PS51257">
    <property type="entry name" value="PROKAR_LIPOPROTEIN"/>
    <property type="match status" value="1"/>
</dbReference>
<dbReference type="GO" id="GO:0055085">
    <property type="term" value="P:transmembrane transport"/>
    <property type="evidence" value="ECO:0007669"/>
    <property type="project" value="InterPro"/>
</dbReference>
<dbReference type="AlphaFoldDB" id="A0A1M6HUX4"/>
<dbReference type="STRING" id="1121476.SAMN02745751_02119"/>
<dbReference type="RefSeq" id="WP_073049552.1">
    <property type="nucleotide sequence ID" value="NZ_FQZL01000014.1"/>
</dbReference>
<keyword evidence="4 5" id="KW-0732">Signal</keyword>
<organism evidence="6 7">
    <name type="scientific">Dethiosulfatibacter aminovorans DSM 17477</name>
    <dbReference type="NCBI Taxonomy" id="1121476"/>
    <lineage>
        <taxon>Bacteria</taxon>
        <taxon>Bacillati</taxon>
        <taxon>Bacillota</taxon>
        <taxon>Tissierellia</taxon>
        <taxon>Dethiosulfatibacter</taxon>
    </lineage>
</organism>
<dbReference type="Pfam" id="PF03480">
    <property type="entry name" value="DctP"/>
    <property type="match status" value="1"/>
</dbReference>
<evidence type="ECO:0000256" key="4">
    <source>
        <dbReference type="ARBA" id="ARBA00022729"/>
    </source>
</evidence>
<keyword evidence="7" id="KW-1185">Reference proteome</keyword>
<dbReference type="InterPro" id="IPR038404">
    <property type="entry name" value="TRAP_DctP_sf"/>
</dbReference>
<dbReference type="NCBIfam" id="NF037995">
    <property type="entry name" value="TRAP_S1"/>
    <property type="match status" value="1"/>
</dbReference>
<dbReference type="Proteomes" id="UP000184052">
    <property type="component" value="Unassembled WGS sequence"/>
</dbReference>
<evidence type="ECO:0000313" key="7">
    <source>
        <dbReference type="Proteomes" id="UP000184052"/>
    </source>
</evidence>
<evidence type="ECO:0000256" key="5">
    <source>
        <dbReference type="SAM" id="SignalP"/>
    </source>
</evidence>
<comment type="similarity">
    <text evidence="2">Belongs to the bacterial solute-binding protein 7 family.</text>
</comment>
<dbReference type="Gene3D" id="3.40.190.170">
    <property type="entry name" value="Bacterial extracellular solute-binding protein, family 7"/>
    <property type="match status" value="1"/>
</dbReference>
<accession>A0A1M6HUX4</accession>